<dbReference type="GO" id="GO:0016740">
    <property type="term" value="F:transferase activity"/>
    <property type="evidence" value="ECO:0007669"/>
    <property type="project" value="UniProtKB-KW"/>
</dbReference>
<comment type="caution">
    <text evidence="11">The sequence shown here is derived from an EMBL/GenBank/DDBJ whole genome shotgun (WGS) entry which is preliminary data.</text>
</comment>
<keyword evidence="6" id="KW-0479">Metal-binding</keyword>
<keyword evidence="11" id="KW-0808">Transferase</keyword>
<evidence type="ECO:0000256" key="10">
    <source>
        <dbReference type="ARBA" id="ARBA00032441"/>
    </source>
</evidence>
<sequence>MANVTFSLPDPSATDRLAQALAPMLEACDTLLLTGDLGAGKSHLARAIIQSLQEPHGPVEDVPSPTYTLVQTYRAGPLEVLHADLYRLGDPSELPELGIEEALGEAVCLIEWPERGEGWPDSALKLVLTPAGDGRIVTLTGQDDHWADRLAHLEQQHV</sequence>
<dbReference type="InterPro" id="IPR003442">
    <property type="entry name" value="T6A_TsaE"/>
</dbReference>
<dbReference type="PANTHER" id="PTHR33540:SF2">
    <property type="entry name" value="TRNA THREONYLCARBAMOYLADENOSINE BIOSYNTHESIS PROTEIN TSAE"/>
    <property type="match status" value="1"/>
</dbReference>
<dbReference type="SUPFAM" id="SSF52540">
    <property type="entry name" value="P-loop containing nucleoside triphosphate hydrolases"/>
    <property type="match status" value="1"/>
</dbReference>
<evidence type="ECO:0000256" key="8">
    <source>
        <dbReference type="ARBA" id="ARBA00022840"/>
    </source>
</evidence>
<dbReference type="GO" id="GO:0002949">
    <property type="term" value="P:tRNA threonylcarbamoyladenosine modification"/>
    <property type="evidence" value="ECO:0007669"/>
    <property type="project" value="InterPro"/>
</dbReference>
<keyword evidence="4" id="KW-0963">Cytoplasm</keyword>
<evidence type="ECO:0000256" key="2">
    <source>
        <dbReference type="ARBA" id="ARBA00007599"/>
    </source>
</evidence>
<evidence type="ECO:0000256" key="9">
    <source>
        <dbReference type="ARBA" id="ARBA00022842"/>
    </source>
</evidence>
<comment type="similarity">
    <text evidence="2">Belongs to the TsaE family.</text>
</comment>
<dbReference type="AlphaFoldDB" id="A0A547Q6P0"/>
<keyword evidence="5" id="KW-0819">tRNA processing</keyword>
<keyword evidence="9" id="KW-0460">Magnesium</keyword>
<evidence type="ECO:0000256" key="6">
    <source>
        <dbReference type="ARBA" id="ARBA00022723"/>
    </source>
</evidence>
<dbReference type="NCBIfam" id="TIGR00150">
    <property type="entry name" value="T6A_YjeE"/>
    <property type="match status" value="1"/>
</dbReference>
<dbReference type="GO" id="GO:0046872">
    <property type="term" value="F:metal ion binding"/>
    <property type="evidence" value="ECO:0007669"/>
    <property type="project" value="UniProtKB-KW"/>
</dbReference>
<evidence type="ECO:0000256" key="7">
    <source>
        <dbReference type="ARBA" id="ARBA00022741"/>
    </source>
</evidence>
<comment type="subcellular location">
    <subcellularLocation>
        <location evidence="1">Cytoplasm</location>
    </subcellularLocation>
</comment>
<evidence type="ECO:0000256" key="3">
    <source>
        <dbReference type="ARBA" id="ARBA00019010"/>
    </source>
</evidence>
<dbReference type="EMBL" id="VFSV01000008">
    <property type="protein sequence ID" value="TRD22048.1"/>
    <property type="molecule type" value="Genomic_DNA"/>
</dbReference>
<evidence type="ECO:0000313" key="11">
    <source>
        <dbReference type="EMBL" id="TRD22048.1"/>
    </source>
</evidence>
<accession>A0A547Q6P0</accession>
<dbReference type="Pfam" id="PF02367">
    <property type="entry name" value="TsaE"/>
    <property type="match status" value="1"/>
</dbReference>
<organism evidence="11 12">
    <name type="scientific">Palleronia caenipelagi</name>
    <dbReference type="NCBI Taxonomy" id="2489174"/>
    <lineage>
        <taxon>Bacteria</taxon>
        <taxon>Pseudomonadati</taxon>
        <taxon>Pseudomonadota</taxon>
        <taxon>Alphaproteobacteria</taxon>
        <taxon>Rhodobacterales</taxon>
        <taxon>Roseobacteraceae</taxon>
        <taxon>Palleronia</taxon>
    </lineage>
</organism>
<dbReference type="Proteomes" id="UP000318590">
    <property type="component" value="Unassembled WGS sequence"/>
</dbReference>
<keyword evidence="7" id="KW-0547">Nucleotide-binding</keyword>
<dbReference type="RefSeq" id="WP_142834036.1">
    <property type="nucleotide sequence ID" value="NZ_VFSV01000008.1"/>
</dbReference>
<proteinExistence type="inferred from homology"/>
<dbReference type="GO" id="GO:0005524">
    <property type="term" value="F:ATP binding"/>
    <property type="evidence" value="ECO:0007669"/>
    <property type="project" value="UniProtKB-KW"/>
</dbReference>
<dbReference type="OrthoDB" id="9800307at2"/>
<evidence type="ECO:0000256" key="5">
    <source>
        <dbReference type="ARBA" id="ARBA00022694"/>
    </source>
</evidence>
<reference evidence="11 12" key="1">
    <citation type="submission" date="2019-06" db="EMBL/GenBank/DDBJ databases">
        <title>Paenimaribius caenipelagi gen. nov., sp. nov., isolated from a tidal flat.</title>
        <authorList>
            <person name="Yoon J.-H."/>
        </authorList>
    </citation>
    <scope>NUCLEOTIDE SEQUENCE [LARGE SCALE GENOMIC DNA]</scope>
    <source>
        <strain evidence="11 12">JBTF-M29</strain>
    </source>
</reference>
<dbReference type="Gene3D" id="3.40.50.300">
    <property type="entry name" value="P-loop containing nucleotide triphosphate hydrolases"/>
    <property type="match status" value="1"/>
</dbReference>
<dbReference type="GO" id="GO:0005737">
    <property type="term" value="C:cytoplasm"/>
    <property type="evidence" value="ECO:0007669"/>
    <property type="project" value="UniProtKB-SubCell"/>
</dbReference>
<evidence type="ECO:0000313" key="12">
    <source>
        <dbReference type="Proteomes" id="UP000318590"/>
    </source>
</evidence>
<dbReference type="PANTHER" id="PTHR33540">
    <property type="entry name" value="TRNA THREONYLCARBAMOYLADENOSINE BIOSYNTHESIS PROTEIN TSAE"/>
    <property type="match status" value="1"/>
</dbReference>
<gene>
    <name evidence="11" type="primary">tsaE</name>
    <name evidence="11" type="ORF">FEV53_06660</name>
</gene>
<name>A0A547Q6P0_9RHOB</name>
<keyword evidence="8" id="KW-0067">ATP-binding</keyword>
<protein>
    <recommendedName>
        <fullName evidence="3">tRNA threonylcarbamoyladenosine biosynthesis protein TsaE</fullName>
    </recommendedName>
    <alternativeName>
        <fullName evidence="10">t(6)A37 threonylcarbamoyladenosine biosynthesis protein TsaE</fullName>
    </alternativeName>
</protein>
<evidence type="ECO:0000256" key="1">
    <source>
        <dbReference type="ARBA" id="ARBA00004496"/>
    </source>
</evidence>
<dbReference type="InterPro" id="IPR027417">
    <property type="entry name" value="P-loop_NTPase"/>
</dbReference>
<keyword evidence="12" id="KW-1185">Reference proteome</keyword>
<evidence type="ECO:0000256" key="4">
    <source>
        <dbReference type="ARBA" id="ARBA00022490"/>
    </source>
</evidence>